<dbReference type="Pfam" id="PF02153">
    <property type="entry name" value="PDH_N"/>
    <property type="match status" value="1"/>
</dbReference>
<dbReference type="SUPFAM" id="SSF51735">
    <property type="entry name" value="NAD(P)-binding Rossmann-fold domains"/>
    <property type="match status" value="1"/>
</dbReference>
<dbReference type="InterPro" id="IPR003099">
    <property type="entry name" value="Prephen_DH"/>
</dbReference>
<dbReference type="InterPro" id="IPR008927">
    <property type="entry name" value="6-PGluconate_DH-like_C_sf"/>
</dbReference>
<dbReference type="Gene3D" id="3.40.50.720">
    <property type="entry name" value="NAD(P)-binding Rossmann-like Domain"/>
    <property type="match status" value="1"/>
</dbReference>
<keyword evidence="2" id="KW-0175">Coiled coil</keyword>
<dbReference type="GO" id="GO:0008977">
    <property type="term" value="F:prephenate dehydrogenase (NAD+) activity"/>
    <property type="evidence" value="ECO:0007669"/>
    <property type="project" value="InterPro"/>
</dbReference>
<sequence length="285" mass="31637">MTLQNIAIIGLGLIGASLLRALKSLPAERSSSLYIKGYDPGIPQDEREELLHLGLDRFEERKQELYDADLIILAAPAATNITLLDEISRLAPKSTLVTDVSSTKSQIARRASELQLDFIGMHPMAGREQQGYKASQDGLLHDRPLVLCCKPELCMDGRAAELRSLLEAIGCRVFFMDPEEHDRMVASVSHLPQLLSTTLMNHCGKHIETAGPGFNAMTRLAGSPWVIWEDIIATNQENISTELKAFSRELETLAEEIEQGNLEHLAKAFSSANRLRHELNTRTVQ</sequence>
<dbReference type="RefSeq" id="WP_068868039.1">
    <property type="nucleotide sequence ID" value="NZ_VDCI01000001.1"/>
</dbReference>
<dbReference type="GO" id="GO:0070403">
    <property type="term" value="F:NAD+ binding"/>
    <property type="evidence" value="ECO:0007669"/>
    <property type="project" value="InterPro"/>
</dbReference>
<dbReference type="GO" id="GO:0004665">
    <property type="term" value="F:prephenate dehydrogenase (NADP+) activity"/>
    <property type="evidence" value="ECO:0007669"/>
    <property type="project" value="InterPro"/>
</dbReference>
<evidence type="ECO:0000256" key="1">
    <source>
        <dbReference type="ARBA" id="ARBA00023002"/>
    </source>
</evidence>
<dbReference type="InterPro" id="IPR050812">
    <property type="entry name" value="Preph/Arog_dehydrog"/>
</dbReference>
<name>A0A5C4S3N4_PROVB</name>
<keyword evidence="1" id="KW-0560">Oxidoreductase</keyword>
<dbReference type="Gene3D" id="1.10.3660.10">
    <property type="entry name" value="6-phosphogluconate dehydrogenase C-terminal like domain"/>
    <property type="match status" value="1"/>
</dbReference>
<reference evidence="4 5" key="1">
    <citation type="submission" date="2019-05" db="EMBL/GenBank/DDBJ databases">
        <title>Draft Whole-Genome sequence of the green sulfur bacterium Prosthecochloris vibrioformis DSM 260.</title>
        <authorList>
            <person name="Meyer T.E."/>
            <person name="Kyndt J.A."/>
        </authorList>
    </citation>
    <scope>NUCLEOTIDE SEQUENCE [LARGE SCALE GENOMIC DNA]</scope>
    <source>
        <strain evidence="4 5">DSM 260</strain>
    </source>
</reference>
<dbReference type="SUPFAM" id="SSF48179">
    <property type="entry name" value="6-phosphogluconate dehydrogenase C-terminal domain-like"/>
    <property type="match status" value="1"/>
</dbReference>
<organism evidence="4 5">
    <name type="scientific">Prosthecochloris vibrioformis</name>
    <name type="common">Chlorobium vibrioforme</name>
    <dbReference type="NCBI Taxonomy" id="1098"/>
    <lineage>
        <taxon>Bacteria</taxon>
        <taxon>Pseudomonadati</taxon>
        <taxon>Chlorobiota</taxon>
        <taxon>Chlorobiia</taxon>
        <taxon>Chlorobiales</taxon>
        <taxon>Chlorobiaceae</taxon>
        <taxon>Prosthecochloris</taxon>
    </lineage>
</organism>
<keyword evidence="5" id="KW-1185">Reference proteome</keyword>
<evidence type="ECO:0000313" key="5">
    <source>
        <dbReference type="Proteomes" id="UP000309544"/>
    </source>
</evidence>
<gene>
    <name evidence="4" type="ORF">FGF68_00685</name>
</gene>
<dbReference type="AlphaFoldDB" id="A0A5C4S3N4"/>
<dbReference type="Pfam" id="PF20463">
    <property type="entry name" value="PDH_C"/>
    <property type="match status" value="1"/>
</dbReference>
<dbReference type="PANTHER" id="PTHR21363:SF0">
    <property type="entry name" value="PREPHENATE DEHYDROGENASE [NADP(+)]"/>
    <property type="match status" value="1"/>
</dbReference>
<dbReference type="InterPro" id="IPR046826">
    <property type="entry name" value="PDH_N"/>
</dbReference>
<feature type="domain" description="Prephenate/arogenate dehydrogenase" evidence="3">
    <location>
        <begin position="4"/>
        <end position="285"/>
    </location>
</feature>
<dbReference type="EMBL" id="VDCI01000001">
    <property type="protein sequence ID" value="TNJ37729.1"/>
    <property type="molecule type" value="Genomic_DNA"/>
</dbReference>
<dbReference type="GO" id="GO:0006571">
    <property type="term" value="P:tyrosine biosynthetic process"/>
    <property type="evidence" value="ECO:0007669"/>
    <property type="project" value="InterPro"/>
</dbReference>
<dbReference type="PROSITE" id="PS51176">
    <property type="entry name" value="PDH_ADH"/>
    <property type="match status" value="1"/>
</dbReference>
<dbReference type="Proteomes" id="UP000309544">
    <property type="component" value="Unassembled WGS sequence"/>
</dbReference>
<proteinExistence type="predicted"/>
<comment type="caution">
    <text evidence="4">The sequence shown here is derived from an EMBL/GenBank/DDBJ whole genome shotgun (WGS) entry which is preliminary data.</text>
</comment>
<dbReference type="PANTHER" id="PTHR21363">
    <property type="entry name" value="PREPHENATE DEHYDROGENASE"/>
    <property type="match status" value="1"/>
</dbReference>
<dbReference type="InterPro" id="IPR036291">
    <property type="entry name" value="NAD(P)-bd_dom_sf"/>
</dbReference>
<evidence type="ECO:0000259" key="3">
    <source>
        <dbReference type="PROSITE" id="PS51176"/>
    </source>
</evidence>
<evidence type="ECO:0000313" key="4">
    <source>
        <dbReference type="EMBL" id="TNJ37729.1"/>
    </source>
</evidence>
<protein>
    <submittedName>
        <fullName evidence="4">Prephenate dehydrogenase</fullName>
    </submittedName>
</protein>
<dbReference type="InterPro" id="IPR046825">
    <property type="entry name" value="PDH_C"/>
</dbReference>
<feature type="coiled-coil region" evidence="2">
    <location>
        <begin position="236"/>
        <end position="263"/>
    </location>
</feature>
<evidence type="ECO:0000256" key="2">
    <source>
        <dbReference type="SAM" id="Coils"/>
    </source>
</evidence>
<accession>A0A5C4S3N4</accession>